<dbReference type="GO" id="GO:0006351">
    <property type="term" value="P:DNA-templated transcription"/>
    <property type="evidence" value="ECO:0007669"/>
    <property type="project" value="InterPro"/>
</dbReference>
<feature type="compositionally biased region" description="Polar residues" evidence="4">
    <location>
        <begin position="705"/>
        <end position="716"/>
    </location>
</feature>
<reference evidence="6" key="1">
    <citation type="submission" date="2018-03" db="EMBL/GenBank/DDBJ databases">
        <authorList>
            <person name="Guldener U."/>
        </authorList>
    </citation>
    <scope>NUCLEOTIDE SEQUENCE [LARGE SCALE GENOMIC DNA]</scope>
    <source>
        <strain evidence="6">ATCC34888</strain>
    </source>
</reference>
<dbReference type="GO" id="GO:0008270">
    <property type="term" value="F:zinc ion binding"/>
    <property type="evidence" value="ECO:0007669"/>
    <property type="project" value="InterPro"/>
</dbReference>
<dbReference type="PROSITE" id="PS50048">
    <property type="entry name" value="ZN2_CY6_FUNGAL_2"/>
    <property type="match status" value="1"/>
</dbReference>
<accession>A0A5C3FK68</accession>
<feature type="compositionally biased region" description="Polar residues" evidence="4">
    <location>
        <begin position="135"/>
        <end position="149"/>
    </location>
</feature>
<evidence type="ECO:0000256" key="2">
    <source>
        <dbReference type="ARBA" id="ARBA00022723"/>
    </source>
</evidence>
<gene>
    <name evidence="6" type="ORF">PSANT_01504</name>
</gene>
<dbReference type="RefSeq" id="XP_014658562.1">
    <property type="nucleotide sequence ID" value="XM_014803076.1"/>
</dbReference>
<keyword evidence="7" id="KW-1185">Reference proteome</keyword>
<evidence type="ECO:0000256" key="1">
    <source>
        <dbReference type="ARBA" id="ARBA00004123"/>
    </source>
</evidence>
<dbReference type="CDD" id="cd00067">
    <property type="entry name" value="GAL4"/>
    <property type="match status" value="1"/>
</dbReference>
<dbReference type="AlphaFoldDB" id="A0A5C3FK68"/>
<name>A0A5C3FK68_PSEA2</name>
<dbReference type="InterPro" id="IPR036864">
    <property type="entry name" value="Zn2-C6_fun-type_DNA-bd_sf"/>
</dbReference>
<evidence type="ECO:0000259" key="5">
    <source>
        <dbReference type="PROSITE" id="PS50048"/>
    </source>
</evidence>
<sequence length="913" mass="101494">MMDPDPSPPSVRHPHRSRTASEAQPQNPEAERAQLLSCRECQKRKTKCDKQVPCASCTLRGIHCQPVAVDPTRPRKKRFAEAELLARLRRYEALLSSANIDFSQAEEDRKLSASSSSPTPHAKVSGGKRQRRSGSHISLSSQAGMQSVAQPVDHDAGATPSGSTIDPDIGHIESILETVAPFQSDPHRSTPRYQTAGEAMTSTGAPLDTSNLDLISETSLRLDPAPAHAISSTLVTHNHAISSTLVIHKFVDLMFPDDGARNLTFDDHCPGEALVHPDASLMFRLLHIYEQNIHPLVKILHIPTVRESLCDIAARSLDIAAHNHALFFSIYSLVIGTLPVHESKRLLNTSDPRSIAENYRRNARTALCRASIWRSSLLTTLQAYMIYLLATRMDVDPRTYAIYSGNALRMAERLLLVYGRRNAVTGSAIGNSDLEREMVRRVWWEALLADMRASEKSGITSNPTLATASTRLPMDASDVDLSQLAESMDSNAQQPSNAAWTRIGSPDTECLFLLMRCEFAQFQLHPPWSHQYKDQQLQHHPFRRSGAYRQQADPHNRSSVSNLTWRLSAVDKFERYIFARYFDRPEIATSMILQYAQHHARMNIARLRLIVHLNDRRIENEGEIIRACIIQVEETAKLIAERKFVRYQWCTFSYLPFFSFVVLLDILRRHTEGPLVDRAWDAIENSAVIWKPDLHNKDSKDQGAQVPTHNATPDNGKSTRDHSTINLYADPSNVKDGKEKLRVRGIMLASLMVAAWEKRAQALMSRAARQANGGAPFIPTEPQVVSAMRSAAALKQDVAKTTASPAFQVDSLSDHAPPWQVGSAEGSLGNKEAEGFASHDDRAAGEAHGGSFTAFLEQPPGSFVSTLDDMNNLNALLQSSVDLDWSTWFRQDWDTPSSGALDGISPVSFMPPS</sequence>
<dbReference type="PANTHER" id="PTHR31001:SF85">
    <property type="entry name" value="ZN(II)2CYS6 TRANSCRIPTION FACTOR (EUROFUNG)"/>
    <property type="match status" value="1"/>
</dbReference>
<feature type="region of interest" description="Disordered" evidence="4">
    <location>
        <begin position="809"/>
        <end position="832"/>
    </location>
</feature>
<dbReference type="Proteomes" id="UP000325008">
    <property type="component" value="Unassembled WGS sequence"/>
</dbReference>
<dbReference type="InterPro" id="IPR050613">
    <property type="entry name" value="Sec_Metabolite_Reg"/>
</dbReference>
<dbReference type="Pfam" id="PF00172">
    <property type="entry name" value="Zn_clus"/>
    <property type="match status" value="1"/>
</dbReference>
<feature type="region of interest" description="Disordered" evidence="4">
    <location>
        <begin position="694"/>
        <end position="723"/>
    </location>
</feature>
<dbReference type="CDD" id="cd12148">
    <property type="entry name" value="fungal_TF_MHR"/>
    <property type="match status" value="1"/>
</dbReference>
<dbReference type="GO" id="GO:0000981">
    <property type="term" value="F:DNA-binding transcription factor activity, RNA polymerase II-specific"/>
    <property type="evidence" value="ECO:0007669"/>
    <property type="project" value="InterPro"/>
</dbReference>
<evidence type="ECO:0000256" key="4">
    <source>
        <dbReference type="SAM" id="MobiDB-lite"/>
    </source>
</evidence>
<dbReference type="Gene3D" id="4.10.240.10">
    <property type="entry name" value="Zn(2)-C6 fungal-type DNA-binding domain"/>
    <property type="match status" value="1"/>
</dbReference>
<feature type="domain" description="Zn(2)-C6 fungal-type" evidence="5">
    <location>
        <begin position="37"/>
        <end position="64"/>
    </location>
</feature>
<dbReference type="PANTHER" id="PTHR31001">
    <property type="entry name" value="UNCHARACTERIZED TRANSCRIPTIONAL REGULATORY PROTEIN"/>
    <property type="match status" value="1"/>
</dbReference>
<feature type="region of interest" description="Disordered" evidence="4">
    <location>
        <begin position="109"/>
        <end position="168"/>
    </location>
</feature>
<dbReference type="EMBL" id="OOIQ01000002">
    <property type="protein sequence ID" value="SPO43819.1"/>
    <property type="molecule type" value="Genomic_DNA"/>
</dbReference>
<dbReference type="InterPro" id="IPR001138">
    <property type="entry name" value="Zn2Cys6_DnaBD"/>
</dbReference>
<keyword evidence="3" id="KW-0539">Nucleus</keyword>
<dbReference type="GO" id="GO:0003677">
    <property type="term" value="F:DNA binding"/>
    <property type="evidence" value="ECO:0007669"/>
    <property type="project" value="InterPro"/>
</dbReference>
<dbReference type="GO" id="GO:0005634">
    <property type="term" value="C:nucleus"/>
    <property type="evidence" value="ECO:0007669"/>
    <property type="project" value="UniProtKB-SubCell"/>
</dbReference>
<comment type="subcellular location">
    <subcellularLocation>
        <location evidence="1">Nucleus</location>
    </subcellularLocation>
</comment>
<evidence type="ECO:0000256" key="3">
    <source>
        <dbReference type="ARBA" id="ARBA00023242"/>
    </source>
</evidence>
<comment type="caution">
    <text evidence="6">The sequence shown here is derived from an EMBL/GenBank/DDBJ whole genome shotgun (WGS) entry which is preliminary data.</text>
</comment>
<protein>
    <recommendedName>
        <fullName evidence="5">Zn(2)-C6 fungal-type domain-containing protein</fullName>
    </recommendedName>
</protein>
<dbReference type="OrthoDB" id="2269373at2759"/>
<evidence type="ECO:0000313" key="7">
    <source>
        <dbReference type="Proteomes" id="UP000325008"/>
    </source>
</evidence>
<proteinExistence type="predicted"/>
<dbReference type="Pfam" id="PF04082">
    <property type="entry name" value="Fungal_trans"/>
    <property type="match status" value="1"/>
</dbReference>
<dbReference type="SUPFAM" id="SSF57701">
    <property type="entry name" value="Zn2/Cys6 DNA-binding domain"/>
    <property type="match status" value="1"/>
</dbReference>
<feature type="region of interest" description="Disordered" evidence="4">
    <location>
        <begin position="1"/>
        <end position="31"/>
    </location>
</feature>
<organism evidence="6 7">
    <name type="scientific">Pseudozyma antarctica</name>
    <name type="common">Yeast</name>
    <name type="synonym">Candida antarctica</name>
    <dbReference type="NCBI Taxonomy" id="84753"/>
    <lineage>
        <taxon>Eukaryota</taxon>
        <taxon>Fungi</taxon>
        <taxon>Dikarya</taxon>
        <taxon>Basidiomycota</taxon>
        <taxon>Ustilaginomycotina</taxon>
        <taxon>Ustilaginomycetes</taxon>
        <taxon>Ustilaginales</taxon>
        <taxon>Ustilaginaceae</taxon>
        <taxon>Moesziomyces</taxon>
    </lineage>
</organism>
<dbReference type="InterPro" id="IPR007219">
    <property type="entry name" value="XnlR_reg_dom"/>
</dbReference>
<evidence type="ECO:0000313" key="6">
    <source>
        <dbReference type="EMBL" id="SPO43819.1"/>
    </source>
</evidence>
<dbReference type="SMART" id="SM00066">
    <property type="entry name" value="GAL4"/>
    <property type="match status" value="1"/>
</dbReference>
<keyword evidence="2" id="KW-0479">Metal-binding</keyword>
<feature type="compositionally biased region" description="Pro residues" evidence="4">
    <location>
        <begin position="1"/>
        <end position="11"/>
    </location>
</feature>